<dbReference type="AlphaFoldDB" id="A0AAQ3MCF9"/>
<gene>
    <name evidence="1" type="ORF">DOP62_13565</name>
</gene>
<sequence length="49" mass="5689">MKPQYSDRQIAMAKRFLRQFHSHTPTTQEAIIVLQWSEGVSKQPDRSCG</sequence>
<evidence type="ECO:0000313" key="2">
    <source>
        <dbReference type="Proteomes" id="UP000267249"/>
    </source>
</evidence>
<protein>
    <submittedName>
        <fullName evidence="1">Uncharacterized protein</fullName>
    </submittedName>
</protein>
<dbReference type="RefSeq" id="WP_208673334.1">
    <property type="nucleotide sequence ID" value="NZ_CP030139.2"/>
</dbReference>
<reference evidence="1 2" key="1">
    <citation type="journal article" date="2018" name="Sci. Rep.">
        <title>Genome Features and Biochemical Characteristics of a Robust, Fast Growing and Naturally Transformable Cyanobacterium Synechococcus elongatus PCC 11801 Isolated from India.</title>
        <authorList>
            <person name="Jaiswal D."/>
            <person name="Sengupta A."/>
            <person name="Sohoni S."/>
            <person name="Sengupta S."/>
            <person name="Phadnavis A.G."/>
            <person name="Pakrasi H.B."/>
            <person name="Wangikar P.P."/>
        </authorList>
    </citation>
    <scope>NUCLEOTIDE SEQUENCE [LARGE SCALE GENOMIC DNA]</scope>
    <source>
        <strain evidence="1 2">PCC 11801</strain>
    </source>
</reference>
<dbReference type="Proteomes" id="UP000267249">
    <property type="component" value="Chromosome"/>
</dbReference>
<name>A0AAQ3MCF9_SYNEL</name>
<accession>A0AAQ3MCF9</accession>
<proteinExistence type="predicted"/>
<evidence type="ECO:0000313" key="1">
    <source>
        <dbReference type="EMBL" id="WVS92339.1"/>
    </source>
</evidence>
<organism evidence="1 2">
    <name type="scientific">Synechococcus elongatus PCC 11801</name>
    <dbReference type="NCBI Taxonomy" id="2219813"/>
    <lineage>
        <taxon>Bacteria</taxon>
        <taxon>Bacillati</taxon>
        <taxon>Cyanobacteriota</taxon>
        <taxon>Cyanophyceae</taxon>
        <taxon>Synechococcales</taxon>
        <taxon>Synechococcaceae</taxon>
        <taxon>Synechococcus</taxon>
    </lineage>
</organism>
<dbReference type="EMBL" id="CP030139">
    <property type="protein sequence ID" value="WVS92339.1"/>
    <property type="molecule type" value="Genomic_DNA"/>
</dbReference>